<accession>A0AA46AEM3</accession>
<dbReference type="InterPro" id="IPR004942">
    <property type="entry name" value="Roadblock/LAMTOR2_dom"/>
</dbReference>
<dbReference type="RefSeq" id="WP_265133801.1">
    <property type="nucleotide sequence ID" value="NZ_FXTX01000011.1"/>
</dbReference>
<proteinExistence type="predicted"/>
<dbReference type="SUPFAM" id="SSF103196">
    <property type="entry name" value="Roadblock/LC7 domain"/>
    <property type="match status" value="1"/>
</dbReference>
<sequence length="119" mass="12696">MANKFQETLEMLVREAGAEGCVLVSVDGLPISSVLPPSIDEDRVSAMGAAILSLAERVNTELNKGLLEQVYIKGSKGYVIFTGVKDLAVLGVLAPSNAKLGLLLMEIQRAIKKLEQELG</sequence>
<dbReference type="EMBL" id="FXTX01000011">
    <property type="protein sequence ID" value="SMP13602.1"/>
    <property type="molecule type" value="Genomic_DNA"/>
</dbReference>
<dbReference type="SMART" id="SM00960">
    <property type="entry name" value="Robl_LC7"/>
    <property type="match status" value="1"/>
</dbReference>
<comment type="caution">
    <text evidence="2">The sequence shown here is derived from an EMBL/GenBank/DDBJ whole genome shotgun (WGS) entry which is preliminary data.</text>
</comment>
<evidence type="ECO:0000259" key="1">
    <source>
        <dbReference type="SMART" id="SM00960"/>
    </source>
</evidence>
<dbReference type="InterPro" id="IPR037587">
    <property type="entry name" value="LAMTOR2-like"/>
</dbReference>
<evidence type="ECO:0000313" key="2">
    <source>
        <dbReference type="EMBL" id="SMP13602.1"/>
    </source>
</evidence>
<keyword evidence="3" id="KW-1185">Reference proteome</keyword>
<dbReference type="GO" id="GO:0032008">
    <property type="term" value="P:positive regulation of TOR signaling"/>
    <property type="evidence" value="ECO:0007669"/>
    <property type="project" value="InterPro"/>
</dbReference>
<protein>
    <recommendedName>
        <fullName evidence="1">Roadblock/LAMTOR2 domain-containing protein</fullName>
    </recommendedName>
</protein>
<dbReference type="GO" id="GO:0005085">
    <property type="term" value="F:guanyl-nucleotide exchange factor activity"/>
    <property type="evidence" value="ECO:0007669"/>
    <property type="project" value="InterPro"/>
</dbReference>
<gene>
    <name evidence="2" type="ORF">SAMN06264868_11121</name>
</gene>
<dbReference type="Proteomes" id="UP001157947">
    <property type="component" value="Unassembled WGS sequence"/>
</dbReference>
<reference evidence="2" key="1">
    <citation type="submission" date="2017-05" db="EMBL/GenBank/DDBJ databases">
        <authorList>
            <person name="Varghese N."/>
            <person name="Submissions S."/>
        </authorList>
    </citation>
    <scope>NUCLEOTIDE SEQUENCE</scope>
    <source>
        <strain evidence="2">DSM 18763</strain>
    </source>
</reference>
<dbReference type="Gene3D" id="3.30.450.30">
    <property type="entry name" value="Dynein light chain 2a, cytoplasmic"/>
    <property type="match status" value="1"/>
</dbReference>
<name>A0AA46AEM3_9AQUI</name>
<dbReference type="GO" id="GO:0060090">
    <property type="term" value="F:molecular adaptor activity"/>
    <property type="evidence" value="ECO:0007669"/>
    <property type="project" value="InterPro"/>
</dbReference>
<organism evidence="2 3">
    <name type="scientific">Venenivibrio stagnispumantis</name>
    <dbReference type="NCBI Taxonomy" id="407998"/>
    <lineage>
        <taxon>Bacteria</taxon>
        <taxon>Pseudomonadati</taxon>
        <taxon>Aquificota</taxon>
        <taxon>Aquificia</taxon>
        <taxon>Aquificales</taxon>
        <taxon>Hydrogenothermaceae</taxon>
        <taxon>Venenivibrio</taxon>
    </lineage>
</organism>
<feature type="domain" description="Roadblock/LAMTOR2" evidence="1">
    <location>
        <begin position="5"/>
        <end position="94"/>
    </location>
</feature>
<dbReference type="Pfam" id="PF03259">
    <property type="entry name" value="Robl_LC7"/>
    <property type="match status" value="1"/>
</dbReference>
<dbReference type="AlphaFoldDB" id="A0AA46AEM3"/>
<dbReference type="PANTHER" id="PTHR13323">
    <property type="entry name" value="LATE ENDOSOMAL/LYSOSOMAL MP1 INTERACTING PROTEIN"/>
    <property type="match status" value="1"/>
</dbReference>
<evidence type="ECO:0000313" key="3">
    <source>
        <dbReference type="Proteomes" id="UP001157947"/>
    </source>
</evidence>